<sequence length="94" mass="11354">MAYNITMEEELEEQLNNLKNVNIKEYTILSKKLEEMQNHAAVLSNHNTRFKSFEKPLQDYKWIEINEKILVFTIDISKQELHLCEYVPKEEVFY</sequence>
<evidence type="ECO:0000313" key="3">
    <source>
        <dbReference type="Proteomes" id="UP000217528"/>
    </source>
</evidence>
<comment type="caution">
    <text evidence="1">The sequence shown here is derived from an EMBL/GenBank/DDBJ whole genome shotgun (WGS) entry which is preliminary data.</text>
</comment>
<organism evidence="1 3">
    <name type="scientific">Methanosphaera cuniculi</name>
    <dbReference type="NCBI Taxonomy" id="1077256"/>
    <lineage>
        <taxon>Archaea</taxon>
        <taxon>Methanobacteriati</taxon>
        <taxon>Methanobacteriota</taxon>
        <taxon>Methanomada group</taxon>
        <taxon>Methanobacteria</taxon>
        <taxon>Methanobacteriales</taxon>
        <taxon>Methanobacteriaceae</taxon>
        <taxon>Methanosphaera</taxon>
    </lineage>
</organism>
<evidence type="ECO:0000313" key="1">
    <source>
        <dbReference type="EMBL" id="PAV07731.1"/>
    </source>
</evidence>
<dbReference type="Proteomes" id="UP000246004">
    <property type="component" value="Unassembled WGS sequence"/>
</dbReference>
<protein>
    <submittedName>
        <fullName evidence="1">Uncharacterized protein</fullName>
    </submittedName>
</protein>
<keyword evidence="3" id="KW-1185">Reference proteome</keyword>
<name>A0A2A2HE22_9EURY</name>
<proteinExistence type="predicted"/>
<reference evidence="2 4" key="1">
    <citation type="submission" date="2016-04" db="EMBL/GenBank/DDBJ databases">
        <title>Genome sequence of Methanosphaera cuniculi DSM 4103.</title>
        <authorList>
            <person name="Poehlein A."/>
            <person name="Seedorf H."/>
            <person name="Daniel R."/>
        </authorList>
    </citation>
    <scope>NUCLEOTIDE SEQUENCE [LARGE SCALE GENOMIC DNA]</scope>
    <source>
        <strain evidence="2 4">DSM 4103</strain>
    </source>
</reference>
<evidence type="ECO:0000313" key="4">
    <source>
        <dbReference type="Proteomes" id="UP000246004"/>
    </source>
</evidence>
<gene>
    <name evidence="1" type="ORF">ASJ82_00950</name>
    <name evidence="2" type="ORF">MSCUN_06410</name>
</gene>
<evidence type="ECO:0000313" key="2">
    <source>
        <dbReference type="EMBL" id="PWL08447.1"/>
    </source>
</evidence>
<reference evidence="1 3" key="2">
    <citation type="journal article" date="2017" name="BMC Genomics">
        <title>Genomic analysis of methanogenic archaea reveals a shift towards energy conservation.</title>
        <authorList>
            <person name="Gilmore S.P."/>
            <person name="Henske J.K."/>
            <person name="Sexton J.A."/>
            <person name="Solomon K.V."/>
            <person name="Seppala S."/>
            <person name="Yoo J.I."/>
            <person name="Huyett L.M."/>
            <person name="Pressman A."/>
            <person name="Cogan J.Z."/>
            <person name="Kivenson V."/>
            <person name="Peng X."/>
            <person name="Tan Y."/>
            <person name="Valentine D.L."/>
            <person name="O'Malley M.A."/>
        </authorList>
    </citation>
    <scope>NUCLEOTIDE SEQUENCE [LARGE SCALE GENOMIC DNA]</scope>
    <source>
        <strain evidence="1 3">1R-7</strain>
    </source>
</reference>
<dbReference type="Proteomes" id="UP000217528">
    <property type="component" value="Unassembled WGS sequence"/>
</dbReference>
<dbReference type="AlphaFoldDB" id="A0A2A2HE22"/>
<dbReference type="EMBL" id="LMVN01000009">
    <property type="protein sequence ID" value="PAV07731.1"/>
    <property type="molecule type" value="Genomic_DNA"/>
</dbReference>
<accession>A0A2A2HE22</accession>
<dbReference type="EMBL" id="LWMS01000017">
    <property type="protein sequence ID" value="PWL08447.1"/>
    <property type="molecule type" value="Genomic_DNA"/>
</dbReference>
<dbReference type="OrthoDB" id="377159at2157"/>
<dbReference type="RefSeq" id="WP_095608359.1">
    <property type="nucleotide sequence ID" value="NZ_CAUHCB010000001.1"/>
</dbReference>